<feature type="domain" description="TPR repeat" evidence="2">
    <location>
        <begin position="326"/>
        <end position="485"/>
    </location>
</feature>
<sequence length="732" mass="79511">MPPRHGDSSPEAEQLNAANLRALEHFGISFQPKDTQADDSELRSAADSLGTFAMRVLGRSDDLGGQFDQLPQDFTEAVAWDIHDQANYNDGLWKDTAYAVNFSQKETESWADQVEDFLDKRTKLIEEWESAVDTAVTRKNTLIDEAEIPSDLSAEERKDFEESVEEGAAETAKAELEDDREALRTRDRNNHDTLLDEAEAHGDRLAEGPTPDNVERLVNTGHMNWSGFNIKGEEAALPVTPERAERDARVLGRYLGGDGKESDEDYRAALSLLQSLNAGSFAFQNDKSRHAVIEYLETLYGDLEEQAGATGIPRYIGGSDELVAEDLSPLADGILILSDTEKGGSFDALPQSVQNVALGPGHGQTDYAGNEVLYDLSDYQGDIPDFARLMRASDPDLQGGYGFSLNMTSAIGGHLERFGDSVVDDLAPDLGALLDISTRNEDANHGLLTGEGGQHPSIDREDAIAGLFTHDWYDNGESAAGLVDWIPEDALNKNNPKARDLAGDAAAGLLETITSDDMYEKLTDTGATIGDDSDASVGAVNGRIAEGFTNIFMNYIDEFAAPDGMSQLENLDGSGEISRMSEWNSSHFELRMDPVTRVRFLEYAAGDPDSAIRAQAASTAYNDQMITRYLTTDAGVPASAEPAGTLQGLVDAAVNNEAMDRLGDEEKANEERARIRSVGMGIADHAVGKIPYVGGPLGGVFMEEIDNAMKQKSGEDFSYNSQTNNGEFIRDR</sequence>
<proteinExistence type="predicted"/>
<organism evidence="3 4">
    <name type="scientific">Halostreptopolyspora alba</name>
    <dbReference type="NCBI Taxonomy" id="2487137"/>
    <lineage>
        <taxon>Bacteria</taxon>
        <taxon>Bacillati</taxon>
        <taxon>Actinomycetota</taxon>
        <taxon>Actinomycetes</taxon>
        <taxon>Streptosporangiales</taxon>
        <taxon>Nocardiopsidaceae</taxon>
        <taxon>Halostreptopolyspora</taxon>
    </lineage>
</organism>
<dbReference type="EMBL" id="RJMB01000022">
    <property type="protein sequence ID" value="RNL82522.1"/>
    <property type="molecule type" value="Genomic_DNA"/>
</dbReference>
<comment type="caution">
    <text evidence="3">The sequence shown here is derived from an EMBL/GenBank/DDBJ whole genome shotgun (WGS) entry which is preliminary data.</text>
</comment>
<protein>
    <recommendedName>
        <fullName evidence="2">TPR repeat domain-containing protein</fullName>
    </recommendedName>
</protein>
<name>A0A3N0E3V2_9ACTN</name>
<dbReference type="Pfam" id="PF23275">
    <property type="entry name" value="TPR_23"/>
    <property type="match status" value="1"/>
</dbReference>
<dbReference type="Proteomes" id="UP000269198">
    <property type="component" value="Unassembled WGS sequence"/>
</dbReference>
<feature type="region of interest" description="Disordered" evidence="1">
    <location>
        <begin position="150"/>
        <end position="193"/>
    </location>
</feature>
<gene>
    <name evidence="3" type="ORF">EFW17_18740</name>
</gene>
<dbReference type="OrthoDB" id="3307062at2"/>
<dbReference type="RefSeq" id="WP_123202728.1">
    <property type="nucleotide sequence ID" value="NZ_RJMB01000022.1"/>
</dbReference>
<dbReference type="InterPro" id="IPR057037">
    <property type="entry name" value="TPR_rep_actino"/>
</dbReference>
<feature type="compositionally biased region" description="Basic and acidic residues" evidence="1">
    <location>
        <begin position="181"/>
        <end position="193"/>
    </location>
</feature>
<evidence type="ECO:0000259" key="2">
    <source>
        <dbReference type="Pfam" id="PF23275"/>
    </source>
</evidence>
<evidence type="ECO:0000256" key="1">
    <source>
        <dbReference type="SAM" id="MobiDB-lite"/>
    </source>
</evidence>
<keyword evidence="4" id="KW-1185">Reference proteome</keyword>
<dbReference type="AlphaFoldDB" id="A0A3N0E3V2"/>
<reference evidence="3 4" key="1">
    <citation type="submission" date="2018-11" db="EMBL/GenBank/DDBJ databases">
        <title>The genome draft of YIM 96095.</title>
        <authorList>
            <person name="Tang S.-K."/>
            <person name="Chunyu W.-X."/>
            <person name="Feng Y.-Z."/>
        </authorList>
    </citation>
    <scope>NUCLEOTIDE SEQUENCE [LARGE SCALE GENOMIC DNA]</scope>
    <source>
        <strain evidence="3 4">YIM 96095</strain>
    </source>
</reference>
<evidence type="ECO:0000313" key="3">
    <source>
        <dbReference type="EMBL" id="RNL82522.1"/>
    </source>
</evidence>
<feature type="region of interest" description="Disordered" evidence="1">
    <location>
        <begin position="713"/>
        <end position="732"/>
    </location>
</feature>
<evidence type="ECO:0000313" key="4">
    <source>
        <dbReference type="Proteomes" id="UP000269198"/>
    </source>
</evidence>
<accession>A0A3N0E3V2</accession>